<dbReference type="SUPFAM" id="SSF69255">
    <property type="entry name" value="gp5 N-terminal domain-like"/>
    <property type="match status" value="1"/>
</dbReference>
<dbReference type="InterPro" id="IPR006531">
    <property type="entry name" value="Gp5/Vgr_OB"/>
</dbReference>
<accession>A0ABV7HB37</accession>
<evidence type="ECO:0000313" key="8">
    <source>
        <dbReference type="EMBL" id="MFC3149330.1"/>
    </source>
</evidence>
<proteinExistence type="inferred from homology"/>
<keyword evidence="3" id="KW-0964">Secreted</keyword>
<evidence type="ECO:0000259" key="5">
    <source>
        <dbReference type="Pfam" id="PF04717"/>
    </source>
</evidence>
<comment type="caution">
    <text evidence="8">The sequence shown here is derived from an EMBL/GenBank/DDBJ whole genome shotgun (WGS) entry which is preliminary data.</text>
</comment>
<dbReference type="InterPro" id="IPR006533">
    <property type="entry name" value="T6SS_Vgr_RhsGE"/>
</dbReference>
<name>A0ABV7HB37_9BURK</name>
<dbReference type="Proteomes" id="UP001595556">
    <property type="component" value="Unassembled WGS sequence"/>
</dbReference>
<comment type="subcellular location">
    <subcellularLocation>
        <location evidence="1">Secreted</location>
    </subcellularLocation>
</comment>
<dbReference type="Gene3D" id="2.40.50.230">
    <property type="entry name" value="Gp5 N-terminal domain"/>
    <property type="match status" value="1"/>
</dbReference>
<evidence type="ECO:0000256" key="3">
    <source>
        <dbReference type="ARBA" id="ARBA00022525"/>
    </source>
</evidence>
<dbReference type="NCBIfam" id="TIGR01646">
    <property type="entry name" value="vgr_GE"/>
    <property type="match status" value="1"/>
</dbReference>
<dbReference type="EMBL" id="JBHRTI010000010">
    <property type="protein sequence ID" value="MFC3149330.1"/>
    <property type="molecule type" value="Genomic_DNA"/>
</dbReference>
<organism evidence="8 9">
    <name type="scientific">Piscinibacterium candidicorallinum</name>
    <dbReference type="NCBI Taxonomy" id="1793872"/>
    <lineage>
        <taxon>Bacteria</taxon>
        <taxon>Pseudomonadati</taxon>
        <taxon>Pseudomonadota</taxon>
        <taxon>Betaproteobacteria</taxon>
        <taxon>Burkholderiales</taxon>
        <taxon>Piscinibacterium</taxon>
    </lineage>
</organism>
<feature type="domain" description="DUF2345" evidence="6">
    <location>
        <begin position="685"/>
        <end position="830"/>
    </location>
</feature>
<gene>
    <name evidence="8" type="ORF">ACFOEN_17035</name>
</gene>
<dbReference type="InterPro" id="IPR017847">
    <property type="entry name" value="T6SS_RhsGE_Vgr_subset"/>
</dbReference>
<feature type="domain" description="Putative type VI secretion system Rhs element associated Vgr" evidence="7">
    <location>
        <begin position="516"/>
        <end position="637"/>
    </location>
</feature>
<dbReference type="Pfam" id="PF13296">
    <property type="entry name" value="T6SS_Vgr"/>
    <property type="match status" value="1"/>
</dbReference>
<dbReference type="InterPro" id="IPR028244">
    <property type="entry name" value="T6SS_Rhs_Vgr_dom"/>
</dbReference>
<reference evidence="9" key="1">
    <citation type="journal article" date="2019" name="Int. J. Syst. Evol. Microbiol.">
        <title>The Global Catalogue of Microorganisms (GCM) 10K type strain sequencing project: providing services to taxonomists for standard genome sequencing and annotation.</title>
        <authorList>
            <consortium name="The Broad Institute Genomics Platform"/>
            <consortium name="The Broad Institute Genome Sequencing Center for Infectious Disease"/>
            <person name="Wu L."/>
            <person name="Ma J."/>
        </authorList>
    </citation>
    <scope>NUCLEOTIDE SEQUENCE [LARGE SCALE GENOMIC DNA]</scope>
    <source>
        <strain evidence="9">KCTC 52168</strain>
    </source>
</reference>
<feature type="region of interest" description="Disordered" evidence="4">
    <location>
        <begin position="643"/>
        <end position="666"/>
    </location>
</feature>
<dbReference type="Pfam" id="PF04717">
    <property type="entry name" value="Phage_base_V"/>
    <property type="match status" value="1"/>
</dbReference>
<dbReference type="InterPro" id="IPR037026">
    <property type="entry name" value="Vgr_OB-fold_dom_sf"/>
</dbReference>
<evidence type="ECO:0000256" key="2">
    <source>
        <dbReference type="ARBA" id="ARBA00005558"/>
    </source>
</evidence>
<dbReference type="Gene3D" id="3.55.50.10">
    <property type="entry name" value="Baseplate protein-like domains"/>
    <property type="match status" value="1"/>
</dbReference>
<dbReference type="Gene3D" id="2.30.110.50">
    <property type="match status" value="1"/>
</dbReference>
<evidence type="ECO:0000259" key="7">
    <source>
        <dbReference type="Pfam" id="PF13296"/>
    </source>
</evidence>
<dbReference type="Gene3D" id="4.10.220.110">
    <property type="match status" value="1"/>
</dbReference>
<dbReference type="Pfam" id="PF10106">
    <property type="entry name" value="DUF2345"/>
    <property type="match status" value="1"/>
</dbReference>
<sequence length="854" mass="92230">MSTPFAVLQAPPGLSKHALLFHRIEHHEALNQVHASTLQCLSLDSGIDLHQILGKRFSARIRHNLHDETVRYIDGIAAQARVLDQVGRYTRYEIELRPWLWFLSLTTDCRIFQDQTVPEILQTVFADHAVSRFEVKLTHSYAKRPYTVQYRQSDLDFVNWLCELEGITYHFRHDAQGHTLILTDSIARHTDCAGYEAVPFNAQVGSRRDDEQSMLDWQPLRSVASQQAVLTDYSFLSPKAPRSESRTEPGNLPQALGASVGEVFTAGQFHKESRDESESAHQAEVLLDSLTAPTRRYTGRSTARGLHTGGTFTLQRHAQREYNQSYLIIEHRVTAVFANYEGLDPTLLAQLASRDLPRLEGRLSGGTGAAQSAAQGAYFACEIDAQPASLAFRPARTTDRPALASTHTATVVGSGAGEIHTDVHGRIKVHFHWDRYGQRNGSDTCWLRVAQPWGGANWGAQFLPRVGQEVSVAFIEGDVEVPVVTGRLYNGLNRPAAFSRTGNLPGNQALAGFISKELGGGGYNQLLFDDTPEQLRTQAASTHAATQLNLGYEIAPRSDAATVDDTGAGAVAQPSAKPRGEGFEIRSDAWGAVRAAKGLVMSTDPQGAAGGGHIDRQSLVGALEQALTLAKSLSNSANIAGAATGQDEQTVDEKASQGPDQTAQDKQFKQIKGLGKGANNERDTKDAGLNHLTAFSPAGIAAATPKMLDIAAGSHIDAAAGKHVQLSSGQQTHVHAASGVRLFAQAGGIHTIANQGKVLIQSQHADTEINAEQSIHASASKKHILMEAQQHVTLVESGGAYLKIEGGKVEIGCPGTFTVKAASYALKGAASYQPQFPKFEQLKFDIDGEIPTSL</sequence>
<dbReference type="InterPro" id="IPR018769">
    <property type="entry name" value="VgrG2_DUF2345"/>
</dbReference>
<evidence type="ECO:0000313" key="9">
    <source>
        <dbReference type="Proteomes" id="UP001595556"/>
    </source>
</evidence>
<dbReference type="Pfam" id="PF05954">
    <property type="entry name" value="Phage_GPD"/>
    <property type="match status" value="1"/>
</dbReference>
<evidence type="ECO:0000259" key="6">
    <source>
        <dbReference type="Pfam" id="PF10106"/>
    </source>
</evidence>
<dbReference type="InterPro" id="IPR050708">
    <property type="entry name" value="T6SS_VgrG/RHS"/>
</dbReference>
<comment type="similarity">
    <text evidence="2">Belongs to the VgrG protein family.</text>
</comment>
<dbReference type="NCBIfam" id="TIGR03361">
    <property type="entry name" value="VI_Rhs_Vgr"/>
    <property type="match status" value="1"/>
</dbReference>
<dbReference type="PANTHER" id="PTHR32305:SF15">
    <property type="entry name" value="PROTEIN RHSA-RELATED"/>
    <property type="match status" value="1"/>
</dbReference>
<dbReference type="SUPFAM" id="SSF69349">
    <property type="entry name" value="Phage fibre proteins"/>
    <property type="match status" value="1"/>
</dbReference>
<evidence type="ECO:0000256" key="1">
    <source>
        <dbReference type="ARBA" id="ARBA00004613"/>
    </source>
</evidence>
<dbReference type="PANTHER" id="PTHR32305">
    <property type="match status" value="1"/>
</dbReference>
<dbReference type="RefSeq" id="WP_377306001.1">
    <property type="nucleotide sequence ID" value="NZ_CP180191.1"/>
</dbReference>
<feature type="domain" description="Gp5/Type VI secretion system Vgr protein OB-fold" evidence="5">
    <location>
        <begin position="422"/>
        <end position="489"/>
    </location>
</feature>
<evidence type="ECO:0000256" key="4">
    <source>
        <dbReference type="SAM" id="MobiDB-lite"/>
    </source>
</evidence>
<keyword evidence="9" id="KW-1185">Reference proteome</keyword>
<protein>
    <submittedName>
        <fullName evidence="8">Type VI secretion system Vgr family protein</fullName>
    </submittedName>
</protein>
<dbReference type="SUPFAM" id="SSF69279">
    <property type="entry name" value="Phage tail proteins"/>
    <property type="match status" value="2"/>
</dbReference>